<keyword evidence="4 6" id="KW-0472">Membrane</keyword>
<dbReference type="AlphaFoldDB" id="A0A0M8MV96"/>
<dbReference type="InterPro" id="IPR019402">
    <property type="entry name" value="CWH43_N"/>
</dbReference>
<evidence type="ECO:0000256" key="4">
    <source>
        <dbReference type="ARBA" id="ARBA00023136"/>
    </source>
</evidence>
<feature type="transmembrane region" description="Helical" evidence="6">
    <location>
        <begin position="101"/>
        <end position="123"/>
    </location>
</feature>
<gene>
    <name evidence="8" type="ORF">ESCO_002534</name>
</gene>
<comment type="caution">
    <text evidence="8">The sequence shown here is derived from an EMBL/GenBank/DDBJ whole genome shotgun (WGS) entry which is preliminary data.</text>
</comment>
<feature type="compositionally biased region" description="Basic and acidic residues" evidence="5">
    <location>
        <begin position="233"/>
        <end position="246"/>
    </location>
</feature>
<evidence type="ECO:0000259" key="7">
    <source>
        <dbReference type="Pfam" id="PF10277"/>
    </source>
</evidence>
<protein>
    <submittedName>
        <fullName evidence="8">Protein sfk1</fullName>
    </submittedName>
</protein>
<feature type="transmembrane region" description="Helical" evidence="6">
    <location>
        <begin position="204"/>
        <end position="225"/>
    </location>
</feature>
<dbReference type="Proteomes" id="UP000053831">
    <property type="component" value="Unassembled WGS sequence"/>
</dbReference>
<keyword evidence="9" id="KW-1185">Reference proteome</keyword>
<sequence length="253" mass="28518">MAARGLFSYWLLPVISAAVWLATLLALICYWEINHSGRPFPSMTRGQTIAYISDVGAFHLKALFIAGSTITVVFLDLAFVAERYLRHKGRLIPNTTLREKVLSALSIAFAIIGSAGLILLTILDTYHHPAAHRACLLVFIVGFLLSAACLCGEYWKLGINHPEHRLLRASFYIKLFFILIEFCLAVVFAGLFSTHRNAAAVIEWIIAFIFVFYILSYVLDLYPAVHTKNRDDRFSKEGEHEHREAMSQRNSLA</sequence>
<dbReference type="EMBL" id="LGSR01000022">
    <property type="protein sequence ID" value="KOS17517.1"/>
    <property type="molecule type" value="Genomic_DNA"/>
</dbReference>
<dbReference type="GO" id="GO:0012505">
    <property type="term" value="C:endomembrane system"/>
    <property type="evidence" value="ECO:0007669"/>
    <property type="project" value="UniProtKB-SubCell"/>
</dbReference>
<evidence type="ECO:0000256" key="3">
    <source>
        <dbReference type="ARBA" id="ARBA00022989"/>
    </source>
</evidence>
<feature type="region of interest" description="Disordered" evidence="5">
    <location>
        <begin position="233"/>
        <end position="253"/>
    </location>
</feature>
<dbReference type="STRING" id="150374.A0A0M8MV96"/>
<name>A0A0M8MV96_ESCWE</name>
<evidence type="ECO:0000313" key="9">
    <source>
        <dbReference type="Proteomes" id="UP000053831"/>
    </source>
</evidence>
<dbReference type="GO" id="GO:0005886">
    <property type="term" value="C:plasma membrane"/>
    <property type="evidence" value="ECO:0007669"/>
    <property type="project" value="TreeGrafter"/>
</dbReference>
<evidence type="ECO:0000256" key="2">
    <source>
        <dbReference type="ARBA" id="ARBA00022692"/>
    </source>
</evidence>
<evidence type="ECO:0000313" key="8">
    <source>
        <dbReference type="EMBL" id="KOS17517.1"/>
    </source>
</evidence>
<keyword evidence="3 6" id="KW-1133">Transmembrane helix</keyword>
<proteinExistence type="predicted"/>
<dbReference type="PANTHER" id="PTHR21324:SF2">
    <property type="entry name" value="EG:22E5.9 PROTEIN"/>
    <property type="match status" value="1"/>
</dbReference>
<accession>A0A0M8MV96</accession>
<feature type="transmembrane region" description="Helical" evidence="6">
    <location>
        <begin position="171"/>
        <end position="192"/>
    </location>
</feature>
<comment type="subcellular location">
    <subcellularLocation>
        <location evidence="1">Endomembrane system</location>
        <topology evidence="1">Multi-pass membrane protein</topology>
    </subcellularLocation>
</comment>
<feature type="transmembrane region" description="Helical" evidence="6">
    <location>
        <begin position="129"/>
        <end position="150"/>
    </location>
</feature>
<dbReference type="PANTHER" id="PTHR21324">
    <property type="entry name" value="FASTING-INDUCIBLE INTEGRAL MEMBRANE PROTEIN TM6P1-RELATED"/>
    <property type="match status" value="1"/>
</dbReference>
<dbReference type="InterPro" id="IPR050911">
    <property type="entry name" value="DRAM/TMEM150_Autophagy_Mod"/>
</dbReference>
<feature type="domain" description="CWH43-like N-terminal" evidence="7">
    <location>
        <begin position="9"/>
        <end position="223"/>
    </location>
</feature>
<reference evidence="8 9" key="1">
    <citation type="submission" date="2015-07" db="EMBL/GenBank/DDBJ databases">
        <title>The genome of the fungus Escovopsis weberi, a specialized disease agent of ant agriculture.</title>
        <authorList>
            <person name="de Man T.J."/>
            <person name="Stajich J.E."/>
            <person name="Kubicek C.P."/>
            <person name="Chenthamara K."/>
            <person name="Atanasova L."/>
            <person name="Druzhinina I.S."/>
            <person name="Birnbaum S."/>
            <person name="Barribeau S.M."/>
            <person name="Teiling C."/>
            <person name="Suen G."/>
            <person name="Currie C."/>
            <person name="Gerardo N.M."/>
        </authorList>
    </citation>
    <scope>NUCLEOTIDE SEQUENCE [LARGE SCALE GENOMIC DNA]</scope>
</reference>
<evidence type="ECO:0000256" key="1">
    <source>
        <dbReference type="ARBA" id="ARBA00004127"/>
    </source>
</evidence>
<evidence type="ECO:0000256" key="6">
    <source>
        <dbReference type="SAM" id="Phobius"/>
    </source>
</evidence>
<dbReference type="Pfam" id="PF10277">
    <property type="entry name" value="Frag1"/>
    <property type="match status" value="1"/>
</dbReference>
<feature type="transmembrane region" description="Helical" evidence="6">
    <location>
        <begin position="62"/>
        <end position="81"/>
    </location>
</feature>
<dbReference type="OrthoDB" id="10032492at2759"/>
<evidence type="ECO:0000256" key="5">
    <source>
        <dbReference type="SAM" id="MobiDB-lite"/>
    </source>
</evidence>
<feature type="transmembrane region" description="Helical" evidence="6">
    <location>
        <begin position="7"/>
        <end position="33"/>
    </location>
</feature>
<keyword evidence="2 6" id="KW-0812">Transmembrane</keyword>
<organism evidence="8 9">
    <name type="scientific">Escovopsis weberi</name>
    <dbReference type="NCBI Taxonomy" id="150374"/>
    <lineage>
        <taxon>Eukaryota</taxon>
        <taxon>Fungi</taxon>
        <taxon>Dikarya</taxon>
        <taxon>Ascomycota</taxon>
        <taxon>Pezizomycotina</taxon>
        <taxon>Sordariomycetes</taxon>
        <taxon>Hypocreomycetidae</taxon>
        <taxon>Hypocreales</taxon>
        <taxon>Hypocreaceae</taxon>
        <taxon>Escovopsis</taxon>
    </lineage>
</organism>